<evidence type="ECO:0000313" key="8">
    <source>
        <dbReference type="Proteomes" id="UP000229112"/>
    </source>
</evidence>
<evidence type="ECO:0000256" key="6">
    <source>
        <dbReference type="RuleBase" id="RU003660"/>
    </source>
</evidence>
<dbReference type="InterPro" id="IPR047863">
    <property type="entry name" value="Ribosomal_uS8_CS"/>
</dbReference>
<dbReference type="InterPro" id="IPR000630">
    <property type="entry name" value="Ribosomal_uS8"/>
</dbReference>
<accession>A0A2M6WK48</accession>
<keyword evidence="3 6" id="KW-0687">Ribonucleoprotein</keyword>
<proteinExistence type="inferred from homology"/>
<name>A0A2M6WK48_9BACT</name>
<evidence type="ECO:0000313" key="7">
    <source>
        <dbReference type="EMBL" id="PIT93170.1"/>
    </source>
</evidence>
<sequence length="123" mass="13839">MYIDLLVQLKNAQMAGRKNIKLPHSKMDLAVAQLLEKNGFVKSVTKKGRAPKRVLDLELNPENPINGVKFTSKPSIRMYKGYRDLYSVKKGYGIGVVTTSKGIMTQSQAREQKVGGQLLFEIW</sequence>
<dbReference type="PANTHER" id="PTHR11758">
    <property type="entry name" value="40S RIBOSOMAL PROTEIN S15A"/>
    <property type="match status" value="1"/>
</dbReference>
<evidence type="ECO:0000256" key="2">
    <source>
        <dbReference type="ARBA" id="ARBA00022980"/>
    </source>
</evidence>
<evidence type="ECO:0000256" key="5">
    <source>
        <dbReference type="ARBA" id="ARBA00035525"/>
    </source>
</evidence>
<comment type="caution">
    <text evidence="7">The sequence shown here is derived from an EMBL/GenBank/DDBJ whole genome shotgun (WGS) entry which is preliminary data.</text>
</comment>
<dbReference type="AlphaFoldDB" id="A0A2M6WK48"/>
<dbReference type="GO" id="GO:0003735">
    <property type="term" value="F:structural constituent of ribosome"/>
    <property type="evidence" value="ECO:0007669"/>
    <property type="project" value="InterPro"/>
</dbReference>
<gene>
    <name evidence="7" type="primary">rpsH</name>
    <name evidence="7" type="ORF">COU06_01305</name>
</gene>
<dbReference type="InterPro" id="IPR035987">
    <property type="entry name" value="Ribosomal_uS8_sf"/>
</dbReference>
<dbReference type="PROSITE" id="PS00053">
    <property type="entry name" value="RIBOSOMAL_S8"/>
    <property type="match status" value="1"/>
</dbReference>
<dbReference type="Pfam" id="PF00410">
    <property type="entry name" value="Ribosomal_S8"/>
    <property type="match status" value="1"/>
</dbReference>
<organism evidence="7 8">
    <name type="scientific">Candidatus Harrisonbacteria bacterium CG10_big_fil_rev_8_21_14_0_10_38_8</name>
    <dbReference type="NCBI Taxonomy" id="1974582"/>
    <lineage>
        <taxon>Bacteria</taxon>
        <taxon>Candidatus Harrisoniibacteriota</taxon>
    </lineage>
</organism>
<dbReference type="EMBL" id="PFAY01000010">
    <property type="protein sequence ID" value="PIT93170.1"/>
    <property type="molecule type" value="Genomic_DNA"/>
</dbReference>
<dbReference type="Proteomes" id="UP000229112">
    <property type="component" value="Unassembled WGS sequence"/>
</dbReference>
<protein>
    <recommendedName>
        <fullName evidence="4">Small ribosomal subunit protein uS8</fullName>
    </recommendedName>
    <alternativeName>
        <fullName evidence="5">30S ribosomal protein S8</fullName>
    </alternativeName>
</protein>
<dbReference type="GO" id="GO:0006412">
    <property type="term" value="P:translation"/>
    <property type="evidence" value="ECO:0007669"/>
    <property type="project" value="InterPro"/>
</dbReference>
<dbReference type="FunFam" id="3.30.1490.10:FF:000001">
    <property type="entry name" value="30S ribosomal protein S8"/>
    <property type="match status" value="1"/>
</dbReference>
<evidence type="ECO:0000256" key="4">
    <source>
        <dbReference type="ARBA" id="ARBA00035258"/>
    </source>
</evidence>
<dbReference type="SUPFAM" id="SSF56047">
    <property type="entry name" value="Ribosomal protein S8"/>
    <property type="match status" value="1"/>
</dbReference>
<dbReference type="GO" id="GO:0005840">
    <property type="term" value="C:ribosome"/>
    <property type="evidence" value="ECO:0007669"/>
    <property type="project" value="UniProtKB-KW"/>
</dbReference>
<dbReference type="Gene3D" id="3.30.1490.10">
    <property type="match status" value="1"/>
</dbReference>
<dbReference type="GO" id="GO:0005737">
    <property type="term" value="C:cytoplasm"/>
    <property type="evidence" value="ECO:0007669"/>
    <property type="project" value="UniProtKB-ARBA"/>
</dbReference>
<reference evidence="8" key="1">
    <citation type="submission" date="2017-09" db="EMBL/GenBank/DDBJ databases">
        <title>Depth-based differentiation of microbial function through sediment-hosted aquifers and enrichment of novel symbionts in the deep terrestrial subsurface.</title>
        <authorList>
            <person name="Probst A.J."/>
            <person name="Ladd B."/>
            <person name="Jarett J.K."/>
            <person name="Geller-Mcgrath D.E."/>
            <person name="Sieber C.M.K."/>
            <person name="Emerson J.B."/>
            <person name="Anantharaman K."/>
            <person name="Thomas B.C."/>
            <person name="Malmstrom R."/>
            <person name="Stieglmeier M."/>
            <person name="Klingl A."/>
            <person name="Woyke T."/>
            <person name="Ryan C.M."/>
            <person name="Banfield J.F."/>
        </authorList>
    </citation>
    <scope>NUCLEOTIDE SEQUENCE [LARGE SCALE GENOMIC DNA]</scope>
</reference>
<dbReference type="GO" id="GO:1990904">
    <property type="term" value="C:ribonucleoprotein complex"/>
    <property type="evidence" value="ECO:0007669"/>
    <property type="project" value="UniProtKB-KW"/>
</dbReference>
<dbReference type="Gene3D" id="3.30.1370.30">
    <property type="match status" value="1"/>
</dbReference>
<comment type="similarity">
    <text evidence="1 6">Belongs to the universal ribosomal protein uS8 family.</text>
</comment>
<keyword evidence="2 6" id="KW-0689">Ribosomal protein</keyword>
<evidence type="ECO:0000256" key="1">
    <source>
        <dbReference type="ARBA" id="ARBA00006471"/>
    </source>
</evidence>
<evidence type="ECO:0000256" key="3">
    <source>
        <dbReference type="ARBA" id="ARBA00023274"/>
    </source>
</evidence>